<proteinExistence type="predicted"/>
<evidence type="ECO:0000259" key="2">
    <source>
        <dbReference type="Pfam" id="PF00882"/>
    </source>
</evidence>
<dbReference type="InterPro" id="IPR029002">
    <property type="entry name" value="PLPC/GPLD1"/>
</dbReference>
<organism evidence="3 4">
    <name type="scientific">Aliikangiella coralliicola</name>
    <dbReference type="NCBI Taxonomy" id="2592383"/>
    <lineage>
        <taxon>Bacteria</taxon>
        <taxon>Pseudomonadati</taxon>
        <taxon>Pseudomonadota</taxon>
        <taxon>Gammaproteobacteria</taxon>
        <taxon>Oceanospirillales</taxon>
        <taxon>Pleioneaceae</taxon>
        <taxon>Aliikangiella</taxon>
    </lineage>
</organism>
<accession>A0A545UH91</accession>
<dbReference type="Proteomes" id="UP000315439">
    <property type="component" value="Unassembled WGS sequence"/>
</dbReference>
<evidence type="ECO:0000256" key="1">
    <source>
        <dbReference type="SAM" id="Coils"/>
    </source>
</evidence>
<evidence type="ECO:0000313" key="4">
    <source>
        <dbReference type="Proteomes" id="UP000315439"/>
    </source>
</evidence>
<gene>
    <name evidence="3" type="ORF">FLL46_04680</name>
</gene>
<evidence type="ECO:0000313" key="3">
    <source>
        <dbReference type="EMBL" id="TQV88832.1"/>
    </source>
</evidence>
<dbReference type="AlphaFoldDB" id="A0A545UH91"/>
<dbReference type="EMBL" id="VIKS01000003">
    <property type="protein sequence ID" value="TQV88832.1"/>
    <property type="molecule type" value="Genomic_DNA"/>
</dbReference>
<feature type="domain" description="Phospholipase C/D" evidence="2">
    <location>
        <begin position="25"/>
        <end position="164"/>
    </location>
</feature>
<comment type="caution">
    <text evidence="3">The sequence shown here is derived from an EMBL/GenBank/DDBJ whole genome shotgun (WGS) entry which is preliminary data.</text>
</comment>
<dbReference type="Pfam" id="PF00882">
    <property type="entry name" value="Zn_dep_PLPC"/>
    <property type="match status" value="1"/>
</dbReference>
<feature type="coiled-coil region" evidence="1">
    <location>
        <begin position="325"/>
        <end position="352"/>
    </location>
</feature>
<dbReference type="OrthoDB" id="1208449at2"/>
<dbReference type="RefSeq" id="WP_142892317.1">
    <property type="nucleotide sequence ID" value="NZ_ML660161.1"/>
</dbReference>
<name>A0A545UH91_9GAMM</name>
<keyword evidence="1" id="KW-0175">Coiled coil</keyword>
<sequence length="745" mass="83435">MKLKYLFAALVLLIGFNTNALELKTHLYIGEEILADLEDGKVTIQPFGEFEVDSTVVSRILANRDYFLLGTIGPDVLPDFLGGQITVHAAQGGWTTDDWLSYLYNASWYDNSMTAFYYGYLMHSAADVFSHTYVNSYAGDVFDLTDEDLLQVELRHKLLEMYIAKHQPARPISTSWKNTVNEVAIKSRLLDSHLVEAQYRASGTAKYLALMKEYENEAARLAHPINILKSSIHAVINKNIARQQHYQALIARYDSEHGETTEQIAAQQAIIDSLTPVAEFAVCEFIYNQDEWGLLADGSWGIVKTKHEIQTEKRALGLCRWKSEVDQAILGIQDAEELIRDLEQALANFFENNPDLAEAARALGLPEMTRSEAAEALVLVAALIVFGEELDLKTIALNAAFTRYRSYIVRKAGQEYIKANIQTAANIVDQKGLVETVKPIADWLACYGPVYTGEAGAVSPAVCEVKEGLDELSDRLQDELKDLVSDEELLNLYHSYQAFQNDVKALAVRLGKDIVKEILTDEQKEMIGWLTNHVSDASLTAAFSGEGNSARLLKITDIVERVKGDMYLRGDGSFDPQKFAPIFNSMQLSKIAFLGSLEMQRLGKLAGVNIIYGQEYYNYRGIFNILHSWIGNLDGNHQWMAVSPKLPRQAGFDDPRESYDRVFSQNGGLILWNNANGREKIFEKLFIGPIAPGIESPDLIGESNILPSYYESRNCYSDPFQTQGEGFEQCTPLAAWLIPILHVLN</sequence>
<protein>
    <submittedName>
        <fullName evidence="3">Zinc dependent phospholipase C family protein</fullName>
    </submittedName>
</protein>
<keyword evidence="4" id="KW-1185">Reference proteome</keyword>
<reference evidence="3 4" key="1">
    <citation type="submission" date="2019-07" db="EMBL/GenBank/DDBJ databases">
        <title>Draft genome for Aliikangiella sp. M105.</title>
        <authorList>
            <person name="Wang G."/>
        </authorList>
    </citation>
    <scope>NUCLEOTIDE SEQUENCE [LARGE SCALE GENOMIC DNA]</scope>
    <source>
        <strain evidence="3 4">M105</strain>
    </source>
</reference>